<evidence type="ECO:0000313" key="2">
    <source>
        <dbReference type="EMBL" id="CAK0898701.1"/>
    </source>
</evidence>
<evidence type="ECO:0000256" key="1">
    <source>
        <dbReference type="SAM" id="MobiDB-lite"/>
    </source>
</evidence>
<dbReference type="EMBL" id="CAUYUJ010020503">
    <property type="protein sequence ID" value="CAK0898701.1"/>
    <property type="molecule type" value="Genomic_DNA"/>
</dbReference>
<feature type="region of interest" description="Disordered" evidence="1">
    <location>
        <begin position="97"/>
        <end position="134"/>
    </location>
</feature>
<comment type="caution">
    <text evidence="2">The sequence shown here is derived from an EMBL/GenBank/DDBJ whole genome shotgun (WGS) entry which is preliminary data.</text>
</comment>
<dbReference type="Proteomes" id="UP001189429">
    <property type="component" value="Unassembled WGS sequence"/>
</dbReference>
<protein>
    <submittedName>
        <fullName evidence="2">Uncharacterized protein</fullName>
    </submittedName>
</protein>
<evidence type="ECO:0000313" key="3">
    <source>
        <dbReference type="Proteomes" id="UP001189429"/>
    </source>
</evidence>
<sequence length="693" mass="77262">MEGDQRAEQIPAAANPAFFELDGDKVKHVKSKRFQGEHGRRDPAIVLAAEGHARLRLSCGGAPVLATPEQARHAPRGEAEMVENEDLVRQLSPWRRGPTLQKGFVNECGPRPDGGGGQPTRRRKKDDSDSDGEDAAGGLQILLSVRSLLRSMMHLNLECYLKCCHCLEMDATCKMWKLKIDLEMDMACQAIHLTTHLYLMQLGRGAPRQIVSDTECVAKLSSRIDSRKTEDETVDDALFLKLKNRSRDAFLARRTGAVKKQVASTKGRELRSLPRAWMEAFDASDLVEWRKWIQCDAVEWPSEAKSRNIVPGHKDRRLLAGELQTNAPTLTVATAVLISSRRVYFRVPNGSTPAVLKLGWPLIPGGAILNAKKGIYELNDAPLLWHEEHRDAIPSLPRASKSKLRPALFIFHDERGGLIGLIGAHVDDDLVAGSPEFSAHQAAELRRAHCCGKWQTAKVGFHHCGRSLTQNDNGAITRSQKDRAESVEKISISAERRKTQEAKVVESQARAHDSHLKVQDMLDYNKLASDANTDHVDITIQKSDMDNVIAVAVGDSIHGSVDKTVTPMLWRSYRIKRLVRSTLAAETTVVLEAAECGGMLQQFLVELHNGLSYRTYMDDVKAIKMVEVTDCMPVYDFLQKRGSVPPEKRLLIDIGSLRNDIEFNNVVSKWVNSKQIFADCLTKKDARAGDYMR</sequence>
<organism evidence="2 3">
    <name type="scientific">Prorocentrum cordatum</name>
    <dbReference type="NCBI Taxonomy" id="2364126"/>
    <lineage>
        <taxon>Eukaryota</taxon>
        <taxon>Sar</taxon>
        <taxon>Alveolata</taxon>
        <taxon>Dinophyceae</taxon>
        <taxon>Prorocentrales</taxon>
        <taxon>Prorocentraceae</taxon>
        <taxon>Prorocentrum</taxon>
    </lineage>
</organism>
<gene>
    <name evidence="2" type="ORF">PCOR1329_LOCUS76439</name>
</gene>
<keyword evidence="3" id="KW-1185">Reference proteome</keyword>
<reference evidence="2" key="1">
    <citation type="submission" date="2023-10" db="EMBL/GenBank/DDBJ databases">
        <authorList>
            <person name="Chen Y."/>
            <person name="Shah S."/>
            <person name="Dougan E. K."/>
            <person name="Thang M."/>
            <person name="Chan C."/>
        </authorList>
    </citation>
    <scope>NUCLEOTIDE SEQUENCE [LARGE SCALE GENOMIC DNA]</scope>
</reference>
<name>A0ABN9XHY1_9DINO</name>
<proteinExistence type="predicted"/>
<accession>A0ABN9XHY1</accession>